<proteinExistence type="predicted"/>
<keyword evidence="3" id="KW-1185">Reference proteome</keyword>
<dbReference type="EMBL" id="KN834766">
    <property type="protein sequence ID" value="KIK62865.1"/>
    <property type="molecule type" value="Genomic_DNA"/>
</dbReference>
<dbReference type="Proteomes" id="UP000053593">
    <property type="component" value="Unassembled WGS sequence"/>
</dbReference>
<sequence>MEELDKDKEYGFPNGVLIKLRKANLAQLKEYCREYGLTIGGNKTALMSRLIEYSSTPKNWTIPTAGARISHKGPRIINVATQAEPKKLSAVNSRRKDILGDDASSQPARIVLRSKDNRTPQEKAALLAWAQRMCERFTDIQTPRGPADSTKPSADSISKIDLNSRLETIEGQLNTLIQYKPFAPSSSACSPISQSLLPPQSHDVMHVQGHPALSSPHLLSASISPEPIPCSQPVPPLQSIEPPPTCSNMTISTNLTLLDSIAPPPLVSSATATTEIAPSPPSATKILGLGDGTELRFTADDVPDPLAISFARDIAQLGRVWDDTHPSFNPAECTLKIKGHAIALRYWPICYGYSHNSRWEGLKKVWNEWKHVAERFLESSAENFWAEFWDAEKNRPMLYTAITKELRERRKANHARIVEEEWERLGDQFSIHFQSCGKPLMRASAIAKRSQAAQESLEG</sequence>
<dbReference type="OrthoDB" id="3049189at2759"/>
<dbReference type="SMART" id="SM00513">
    <property type="entry name" value="SAP"/>
    <property type="match status" value="1"/>
</dbReference>
<name>A0A0D0BG32_9AGAR</name>
<dbReference type="Pfam" id="PF02037">
    <property type="entry name" value="SAP"/>
    <property type="match status" value="1"/>
</dbReference>
<organism evidence="2 3">
    <name type="scientific">Collybiopsis luxurians FD-317 M1</name>
    <dbReference type="NCBI Taxonomy" id="944289"/>
    <lineage>
        <taxon>Eukaryota</taxon>
        <taxon>Fungi</taxon>
        <taxon>Dikarya</taxon>
        <taxon>Basidiomycota</taxon>
        <taxon>Agaricomycotina</taxon>
        <taxon>Agaricomycetes</taxon>
        <taxon>Agaricomycetidae</taxon>
        <taxon>Agaricales</taxon>
        <taxon>Marasmiineae</taxon>
        <taxon>Omphalotaceae</taxon>
        <taxon>Collybiopsis</taxon>
        <taxon>Collybiopsis luxurians</taxon>
    </lineage>
</organism>
<feature type="domain" description="SAP" evidence="1">
    <location>
        <begin position="20"/>
        <end position="54"/>
    </location>
</feature>
<reference evidence="2 3" key="1">
    <citation type="submission" date="2014-04" db="EMBL/GenBank/DDBJ databases">
        <title>Evolutionary Origins and Diversification of the Mycorrhizal Mutualists.</title>
        <authorList>
            <consortium name="DOE Joint Genome Institute"/>
            <consortium name="Mycorrhizal Genomics Consortium"/>
            <person name="Kohler A."/>
            <person name="Kuo A."/>
            <person name="Nagy L.G."/>
            <person name="Floudas D."/>
            <person name="Copeland A."/>
            <person name="Barry K.W."/>
            <person name="Cichocki N."/>
            <person name="Veneault-Fourrey C."/>
            <person name="LaButti K."/>
            <person name="Lindquist E.A."/>
            <person name="Lipzen A."/>
            <person name="Lundell T."/>
            <person name="Morin E."/>
            <person name="Murat C."/>
            <person name="Riley R."/>
            <person name="Ohm R."/>
            <person name="Sun H."/>
            <person name="Tunlid A."/>
            <person name="Henrissat B."/>
            <person name="Grigoriev I.V."/>
            <person name="Hibbett D.S."/>
            <person name="Martin F."/>
        </authorList>
    </citation>
    <scope>NUCLEOTIDE SEQUENCE [LARGE SCALE GENOMIC DNA]</scope>
    <source>
        <strain evidence="2 3">FD-317 M1</strain>
    </source>
</reference>
<evidence type="ECO:0000313" key="2">
    <source>
        <dbReference type="EMBL" id="KIK62865.1"/>
    </source>
</evidence>
<gene>
    <name evidence="2" type="ORF">GYMLUDRAFT_84290</name>
</gene>
<accession>A0A0D0BG32</accession>
<evidence type="ECO:0000313" key="3">
    <source>
        <dbReference type="Proteomes" id="UP000053593"/>
    </source>
</evidence>
<dbReference type="AlphaFoldDB" id="A0A0D0BG32"/>
<dbReference type="InterPro" id="IPR003034">
    <property type="entry name" value="SAP_dom"/>
</dbReference>
<evidence type="ECO:0000259" key="1">
    <source>
        <dbReference type="PROSITE" id="PS50800"/>
    </source>
</evidence>
<dbReference type="HOGENOM" id="CLU_036103_0_0_1"/>
<protein>
    <recommendedName>
        <fullName evidence="1">SAP domain-containing protein</fullName>
    </recommendedName>
</protein>
<dbReference type="PROSITE" id="PS50800">
    <property type="entry name" value="SAP"/>
    <property type="match status" value="1"/>
</dbReference>
<dbReference type="SUPFAM" id="SSF68906">
    <property type="entry name" value="SAP domain"/>
    <property type="match status" value="1"/>
</dbReference>
<dbReference type="Gene3D" id="1.10.720.30">
    <property type="entry name" value="SAP domain"/>
    <property type="match status" value="1"/>
</dbReference>
<dbReference type="InterPro" id="IPR036361">
    <property type="entry name" value="SAP_dom_sf"/>
</dbReference>